<feature type="compositionally biased region" description="Basic and acidic residues" evidence="1">
    <location>
        <begin position="242"/>
        <end position="252"/>
    </location>
</feature>
<proteinExistence type="predicted"/>
<dbReference type="AlphaFoldDB" id="A0AAV0AFY4"/>
<feature type="region of interest" description="Disordered" evidence="1">
    <location>
        <begin position="51"/>
        <end position="178"/>
    </location>
</feature>
<name>A0AAV0AFY4_PHAPC</name>
<feature type="region of interest" description="Disordered" evidence="1">
    <location>
        <begin position="1"/>
        <end position="32"/>
    </location>
</feature>
<accession>A0AAV0AFY4</accession>
<feature type="compositionally biased region" description="Polar residues" evidence="1">
    <location>
        <begin position="377"/>
        <end position="386"/>
    </location>
</feature>
<comment type="caution">
    <text evidence="2">The sequence shown here is derived from an EMBL/GenBank/DDBJ whole genome shotgun (WGS) entry which is preliminary data.</text>
</comment>
<keyword evidence="3" id="KW-1185">Reference proteome</keyword>
<evidence type="ECO:0000313" key="2">
    <source>
        <dbReference type="EMBL" id="CAH7667069.1"/>
    </source>
</evidence>
<feature type="compositionally biased region" description="Low complexity" evidence="1">
    <location>
        <begin position="277"/>
        <end position="287"/>
    </location>
</feature>
<organism evidence="2 3">
    <name type="scientific">Phakopsora pachyrhizi</name>
    <name type="common">Asian soybean rust disease fungus</name>
    <dbReference type="NCBI Taxonomy" id="170000"/>
    <lineage>
        <taxon>Eukaryota</taxon>
        <taxon>Fungi</taxon>
        <taxon>Dikarya</taxon>
        <taxon>Basidiomycota</taxon>
        <taxon>Pucciniomycotina</taxon>
        <taxon>Pucciniomycetes</taxon>
        <taxon>Pucciniales</taxon>
        <taxon>Phakopsoraceae</taxon>
        <taxon>Phakopsora</taxon>
    </lineage>
</organism>
<protein>
    <submittedName>
        <fullName evidence="2">Expressed protein</fullName>
    </submittedName>
</protein>
<dbReference type="Proteomes" id="UP001153365">
    <property type="component" value="Unassembled WGS sequence"/>
</dbReference>
<evidence type="ECO:0000313" key="3">
    <source>
        <dbReference type="Proteomes" id="UP001153365"/>
    </source>
</evidence>
<feature type="compositionally biased region" description="Polar residues" evidence="1">
    <location>
        <begin position="460"/>
        <end position="473"/>
    </location>
</feature>
<sequence length="521" mass="56574">MAKKVFLKPIRGPEPPRIPRPNTGPNPGAYSRSFWDLMNAGTLPEDNLVIISESPDIPDVSEEVQHETEKVPSPVFENDRDSDSSSTDSDEEVERELTSSFRNYRTQIAESTSSKEFDKSASSPRPKELFSTPSPQSIPNSISQPESPNDLTRKHQSEVASEKSHLSTKSPHGSSELSTIHADGIAAIDARITTRPKFSPVSDYLSLTADSPSPKRVSGQTESLGSPLSGIELESKTKRKRNSDEKLEEISEKKRKINSSESLPQLPTPGFSKSLVSTSAPSANTSSTDKKAGPKKAQLPENSILPSGVEGSRTLVTARAPGRGRGRGRGRGINAGQIERAASGKVLNKPEAALTRTGPSRACKAAARGRGGPAQANSGTRVTIQSEPVLPNPVPSKAKRVVQRGKGKETTGVRDSNERAYFLINQDQPMGQKVKYRKLYRPAKFSPLSDFLGEKSLDTSSTSIDANKSSGEASASVKKLTKSNQRCDMCGKNVIHLKKHIDRMHNNINKNRQRKIKPSNK</sequence>
<feature type="compositionally biased region" description="Polar residues" evidence="1">
    <location>
        <begin position="98"/>
        <end position="112"/>
    </location>
</feature>
<feature type="region of interest" description="Disordered" evidence="1">
    <location>
        <begin position="460"/>
        <end position="483"/>
    </location>
</feature>
<feature type="compositionally biased region" description="Pro residues" evidence="1">
    <location>
        <begin position="12"/>
        <end position="24"/>
    </location>
</feature>
<dbReference type="EMBL" id="CALTRL010000201">
    <property type="protein sequence ID" value="CAH7667069.1"/>
    <property type="molecule type" value="Genomic_DNA"/>
</dbReference>
<feature type="compositionally biased region" description="Low complexity" evidence="1">
    <location>
        <begin position="133"/>
        <end position="149"/>
    </location>
</feature>
<feature type="compositionally biased region" description="Low complexity" evidence="1">
    <location>
        <begin position="361"/>
        <end position="376"/>
    </location>
</feature>
<feature type="region of interest" description="Disordered" evidence="1">
    <location>
        <begin position="193"/>
        <end position="413"/>
    </location>
</feature>
<feature type="compositionally biased region" description="Basic and acidic residues" evidence="1">
    <location>
        <begin position="151"/>
        <end position="165"/>
    </location>
</feature>
<gene>
    <name evidence="2" type="ORF">PPACK8108_LOCUS1445</name>
</gene>
<feature type="compositionally biased region" description="Polar residues" evidence="1">
    <location>
        <begin position="167"/>
        <end position="178"/>
    </location>
</feature>
<evidence type="ECO:0000256" key="1">
    <source>
        <dbReference type="SAM" id="MobiDB-lite"/>
    </source>
</evidence>
<reference evidence="2" key="1">
    <citation type="submission" date="2022-06" db="EMBL/GenBank/DDBJ databases">
        <authorList>
            <consortium name="SYNGENTA / RWTH Aachen University"/>
        </authorList>
    </citation>
    <scope>NUCLEOTIDE SEQUENCE</scope>
</reference>